<feature type="domain" description="Methyl-accepting transducer" evidence="4">
    <location>
        <begin position="67"/>
        <end position="282"/>
    </location>
</feature>
<evidence type="ECO:0000256" key="1">
    <source>
        <dbReference type="ARBA" id="ARBA00022500"/>
    </source>
</evidence>
<dbReference type="InterPro" id="IPR004090">
    <property type="entry name" value="Chemotax_Me-accpt_rcpt"/>
</dbReference>
<dbReference type="InterPro" id="IPR051310">
    <property type="entry name" value="MCP_chemotaxis"/>
</dbReference>
<keyword evidence="3" id="KW-0807">Transducer</keyword>
<dbReference type="Pfam" id="PF00015">
    <property type="entry name" value="MCPsignal"/>
    <property type="match status" value="1"/>
</dbReference>
<dbReference type="Gene3D" id="1.10.287.950">
    <property type="entry name" value="Methyl-accepting chemotaxis protein"/>
    <property type="match status" value="1"/>
</dbReference>
<dbReference type="GO" id="GO:0004888">
    <property type="term" value="F:transmembrane signaling receptor activity"/>
    <property type="evidence" value="ECO:0007669"/>
    <property type="project" value="InterPro"/>
</dbReference>
<protein>
    <recommendedName>
        <fullName evidence="4">Methyl-accepting transducer domain-containing protein</fullName>
    </recommendedName>
</protein>
<dbReference type="Pfam" id="PF13682">
    <property type="entry name" value="CZB"/>
    <property type="match status" value="1"/>
</dbReference>
<evidence type="ECO:0000259" key="4">
    <source>
        <dbReference type="PROSITE" id="PS50111"/>
    </source>
</evidence>
<dbReference type="SUPFAM" id="SSF58104">
    <property type="entry name" value="Methyl-accepting chemotaxis protein (MCP) signaling domain"/>
    <property type="match status" value="1"/>
</dbReference>
<sequence>MVFKRFQREKSPVEEKVSKEEYDAVVQELAVLHTKIKRAEETVDIRNALLNFVMAHVELVNFQTTLNVEQVAAGVEGISATCRQLAATSEEMLSVEQSMSANMQEIQAVAQTLVARMQQVMANSGEVKGKIYDGKAAMEQLREELKRMNAINNGVTDIADQTKMLALNASIEAARAGEHGKGFSVVAAEVGKLANHSKDSLAKVTMIRSVVEDSTTEVMTNMEHVEAFTSTILDEVEKDVTNLSHTSIQLEEATIGIEQMTETSEMTTSAIDELATITYELSETSKFSTMIKMQFQEMLDTVLPTIEGAKETTVISQLSARLTDHANFLRNTIKGAGKGGRVTSHEQCLFGKWYYANRKQYAHIPAYTALEEPHKYVHISAQTLLESCTIDNVREMVHYSLQILQGFIDLLTTLQEETAISCAQ</sequence>
<dbReference type="RefSeq" id="WP_188615239.1">
    <property type="nucleotide sequence ID" value="NZ_BMJT01000007.1"/>
</dbReference>
<keyword evidence="1" id="KW-0145">Chemotaxis</keyword>
<evidence type="ECO:0000256" key="3">
    <source>
        <dbReference type="PROSITE-ProRule" id="PRU00284"/>
    </source>
</evidence>
<keyword evidence="6" id="KW-1185">Reference proteome</keyword>
<dbReference type="InterPro" id="IPR004089">
    <property type="entry name" value="MCPsignal_dom"/>
</dbReference>
<comment type="similarity">
    <text evidence="2">Belongs to the methyl-accepting chemotaxis (MCP) protein family.</text>
</comment>
<dbReference type="PRINTS" id="PR00260">
    <property type="entry name" value="CHEMTRNSDUCR"/>
</dbReference>
<evidence type="ECO:0000256" key="2">
    <source>
        <dbReference type="ARBA" id="ARBA00029447"/>
    </source>
</evidence>
<accession>A0A917LIU3</accession>
<dbReference type="GO" id="GO:0006935">
    <property type="term" value="P:chemotaxis"/>
    <property type="evidence" value="ECO:0007669"/>
    <property type="project" value="UniProtKB-KW"/>
</dbReference>
<dbReference type="EMBL" id="BMJT01000007">
    <property type="protein sequence ID" value="GGG28082.1"/>
    <property type="molecule type" value="Genomic_DNA"/>
</dbReference>
<dbReference type="InterPro" id="IPR025991">
    <property type="entry name" value="Chemoreceptor_zinc-bind_dom"/>
</dbReference>
<dbReference type="AlphaFoldDB" id="A0A917LIU3"/>
<reference evidence="5" key="1">
    <citation type="journal article" date="2014" name="Int. J. Syst. Evol. Microbiol.">
        <title>Complete genome sequence of Corynebacterium casei LMG S-19264T (=DSM 44701T), isolated from a smear-ripened cheese.</title>
        <authorList>
            <consortium name="US DOE Joint Genome Institute (JGI-PGF)"/>
            <person name="Walter F."/>
            <person name="Albersmeier A."/>
            <person name="Kalinowski J."/>
            <person name="Ruckert C."/>
        </authorList>
    </citation>
    <scope>NUCLEOTIDE SEQUENCE</scope>
    <source>
        <strain evidence="5">CGMCC 1.15760</strain>
    </source>
</reference>
<dbReference type="PROSITE" id="PS50111">
    <property type="entry name" value="CHEMOTAXIS_TRANSDUC_2"/>
    <property type="match status" value="1"/>
</dbReference>
<reference evidence="5" key="2">
    <citation type="submission" date="2020-09" db="EMBL/GenBank/DDBJ databases">
        <authorList>
            <person name="Sun Q."/>
            <person name="Zhou Y."/>
        </authorList>
    </citation>
    <scope>NUCLEOTIDE SEQUENCE</scope>
    <source>
        <strain evidence="5">CGMCC 1.15760</strain>
    </source>
</reference>
<proteinExistence type="inferred from homology"/>
<dbReference type="PANTHER" id="PTHR43531">
    <property type="entry name" value="PROTEIN ICFG"/>
    <property type="match status" value="1"/>
</dbReference>
<name>A0A917LIU3_9BACI</name>
<evidence type="ECO:0000313" key="5">
    <source>
        <dbReference type="EMBL" id="GGG28082.1"/>
    </source>
</evidence>
<gene>
    <name evidence="5" type="ORF">GCM10007425_23410</name>
</gene>
<organism evidence="5 6">
    <name type="scientific">Lysinibacillus alkalisoli</name>
    <dbReference type="NCBI Taxonomy" id="1911548"/>
    <lineage>
        <taxon>Bacteria</taxon>
        <taxon>Bacillati</taxon>
        <taxon>Bacillota</taxon>
        <taxon>Bacilli</taxon>
        <taxon>Bacillales</taxon>
        <taxon>Bacillaceae</taxon>
        <taxon>Lysinibacillus</taxon>
    </lineage>
</organism>
<evidence type="ECO:0000313" key="6">
    <source>
        <dbReference type="Proteomes" id="UP000616608"/>
    </source>
</evidence>
<dbReference type="GO" id="GO:0005886">
    <property type="term" value="C:plasma membrane"/>
    <property type="evidence" value="ECO:0007669"/>
    <property type="project" value="TreeGrafter"/>
</dbReference>
<dbReference type="SMART" id="SM00283">
    <property type="entry name" value="MA"/>
    <property type="match status" value="1"/>
</dbReference>
<dbReference type="Gene3D" id="1.20.120.30">
    <property type="entry name" value="Aspartate receptor, ligand-binding domain"/>
    <property type="match status" value="1"/>
</dbReference>
<dbReference type="GO" id="GO:0007165">
    <property type="term" value="P:signal transduction"/>
    <property type="evidence" value="ECO:0007669"/>
    <property type="project" value="UniProtKB-KW"/>
</dbReference>
<dbReference type="Proteomes" id="UP000616608">
    <property type="component" value="Unassembled WGS sequence"/>
</dbReference>
<dbReference type="PANTHER" id="PTHR43531:SF11">
    <property type="entry name" value="METHYL-ACCEPTING CHEMOTAXIS PROTEIN 3"/>
    <property type="match status" value="1"/>
</dbReference>
<comment type="caution">
    <text evidence="5">The sequence shown here is derived from an EMBL/GenBank/DDBJ whole genome shotgun (WGS) entry which is preliminary data.</text>
</comment>